<comment type="caution">
    <text evidence="1">The sequence shown here is derived from an EMBL/GenBank/DDBJ whole genome shotgun (WGS) entry which is preliminary data.</text>
</comment>
<dbReference type="EMBL" id="JACHIT010000001">
    <property type="protein sequence ID" value="MBB5911241.1"/>
    <property type="molecule type" value="Genomic_DNA"/>
</dbReference>
<sequence>MTVIAMKVVVRQVSWSPSSLSAGVLSPGRVRERCIATIEKETVS</sequence>
<evidence type="ECO:0000313" key="1">
    <source>
        <dbReference type="EMBL" id="MBB5911241.1"/>
    </source>
</evidence>
<protein>
    <submittedName>
        <fullName evidence="1">Uncharacterized protein</fullName>
    </submittedName>
</protein>
<proteinExistence type="predicted"/>
<keyword evidence="2" id="KW-1185">Reference proteome</keyword>
<reference evidence="1 2" key="1">
    <citation type="submission" date="2020-08" db="EMBL/GenBank/DDBJ databases">
        <title>Sequencing the genomes of 1000 actinobacteria strains.</title>
        <authorList>
            <person name="Klenk H.-P."/>
        </authorList>
    </citation>
    <scope>NUCLEOTIDE SEQUENCE [LARGE SCALE GENOMIC DNA]</scope>
    <source>
        <strain evidence="1 2">DSM 43582</strain>
    </source>
</reference>
<dbReference type="RefSeq" id="WP_276325744.1">
    <property type="nucleotide sequence ID" value="NZ_JACHIT010000001.1"/>
</dbReference>
<dbReference type="Proteomes" id="UP000540412">
    <property type="component" value="Unassembled WGS sequence"/>
</dbReference>
<evidence type="ECO:0000313" key="2">
    <source>
        <dbReference type="Proteomes" id="UP000540412"/>
    </source>
</evidence>
<gene>
    <name evidence="1" type="ORF">BJY24_000108</name>
</gene>
<accession>A0A7W9P847</accession>
<name>A0A7W9P847_9NOCA</name>
<dbReference type="AlphaFoldDB" id="A0A7W9P847"/>
<organism evidence="1 2">
    <name type="scientific">Nocardia transvalensis</name>
    <dbReference type="NCBI Taxonomy" id="37333"/>
    <lineage>
        <taxon>Bacteria</taxon>
        <taxon>Bacillati</taxon>
        <taxon>Actinomycetota</taxon>
        <taxon>Actinomycetes</taxon>
        <taxon>Mycobacteriales</taxon>
        <taxon>Nocardiaceae</taxon>
        <taxon>Nocardia</taxon>
    </lineage>
</organism>